<dbReference type="PRINTS" id="PR00625">
    <property type="entry name" value="JDOMAIN"/>
</dbReference>
<keyword evidence="2" id="KW-1133">Transmembrane helix</keyword>
<evidence type="ECO:0000313" key="5">
    <source>
        <dbReference type="Proteomes" id="UP001055712"/>
    </source>
</evidence>
<comment type="caution">
    <text evidence="4">The sequence shown here is derived from an EMBL/GenBank/DDBJ whole genome shotgun (WGS) entry which is preliminary data.</text>
</comment>
<dbReference type="InterPro" id="IPR036869">
    <property type="entry name" value="J_dom_sf"/>
</dbReference>
<name>A0A9D4TMG3_CHLVU</name>
<feature type="transmembrane region" description="Helical" evidence="2">
    <location>
        <begin position="99"/>
        <end position="119"/>
    </location>
</feature>
<dbReference type="PROSITE" id="PS50076">
    <property type="entry name" value="DNAJ_2"/>
    <property type="match status" value="1"/>
</dbReference>
<dbReference type="InterPro" id="IPR001623">
    <property type="entry name" value="DnaJ_domain"/>
</dbReference>
<protein>
    <recommendedName>
        <fullName evidence="3">J domain-containing protein</fullName>
    </recommendedName>
</protein>
<dbReference type="GO" id="GO:0051082">
    <property type="term" value="F:unfolded protein binding"/>
    <property type="evidence" value="ECO:0007669"/>
    <property type="project" value="TreeGrafter"/>
</dbReference>
<keyword evidence="2" id="KW-0472">Membrane</keyword>
<evidence type="ECO:0000313" key="4">
    <source>
        <dbReference type="EMBL" id="KAI3429582.1"/>
    </source>
</evidence>
<dbReference type="GO" id="GO:0042026">
    <property type="term" value="P:protein refolding"/>
    <property type="evidence" value="ECO:0007669"/>
    <property type="project" value="TreeGrafter"/>
</dbReference>
<evidence type="ECO:0000256" key="1">
    <source>
        <dbReference type="ARBA" id="ARBA00023186"/>
    </source>
</evidence>
<feature type="domain" description="J" evidence="3">
    <location>
        <begin position="7"/>
        <end position="81"/>
    </location>
</feature>
<organism evidence="4 5">
    <name type="scientific">Chlorella vulgaris</name>
    <name type="common">Green alga</name>
    <dbReference type="NCBI Taxonomy" id="3077"/>
    <lineage>
        <taxon>Eukaryota</taxon>
        <taxon>Viridiplantae</taxon>
        <taxon>Chlorophyta</taxon>
        <taxon>core chlorophytes</taxon>
        <taxon>Trebouxiophyceae</taxon>
        <taxon>Chlorellales</taxon>
        <taxon>Chlorellaceae</taxon>
        <taxon>Chlorella clade</taxon>
        <taxon>Chlorella</taxon>
    </lineage>
</organism>
<dbReference type="PANTHER" id="PTHR43096:SF52">
    <property type="entry name" value="DNAJ HOMOLOG 1, MITOCHONDRIAL-RELATED"/>
    <property type="match status" value="1"/>
</dbReference>
<evidence type="ECO:0000259" key="3">
    <source>
        <dbReference type="PROSITE" id="PS50076"/>
    </source>
</evidence>
<dbReference type="OrthoDB" id="10250354at2759"/>
<dbReference type="SMART" id="SM00271">
    <property type="entry name" value="DnaJ"/>
    <property type="match status" value="1"/>
</dbReference>
<sequence>MGTRGADPFITLGLPRTASKHDVKQAFRRLALQCHPDVDPSPLAAQRFSDVKRAADVLLKQHGAGSNSNPINARRAWHTYTGAADVPHDWGLLRSRHTALALCAASLVAGFAILGGALASHDTMTGSNSSGQQLVRVMMQERQQLLQQRRHAGRRLDDDNG</sequence>
<keyword evidence="5" id="KW-1185">Reference proteome</keyword>
<dbReference type="GO" id="GO:0005737">
    <property type="term" value="C:cytoplasm"/>
    <property type="evidence" value="ECO:0007669"/>
    <property type="project" value="TreeGrafter"/>
</dbReference>
<reference evidence="4" key="2">
    <citation type="submission" date="2020-11" db="EMBL/GenBank/DDBJ databases">
        <authorList>
            <person name="Cecchin M."/>
            <person name="Marcolungo L."/>
            <person name="Rossato M."/>
            <person name="Girolomoni L."/>
            <person name="Cosentino E."/>
            <person name="Cuine S."/>
            <person name="Li-Beisson Y."/>
            <person name="Delledonne M."/>
            <person name="Ballottari M."/>
        </authorList>
    </citation>
    <scope>NUCLEOTIDE SEQUENCE</scope>
    <source>
        <strain evidence="4">211/11P</strain>
        <tissue evidence="4">Whole cell</tissue>
    </source>
</reference>
<dbReference type="Gene3D" id="1.10.287.110">
    <property type="entry name" value="DnaJ domain"/>
    <property type="match status" value="1"/>
</dbReference>
<dbReference type="CDD" id="cd06257">
    <property type="entry name" value="DnaJ"/>
    <property type="match status" value="1"/>
</dbReference>
<reference evidence="4" key="1">
    <citation type="journal article" date="2019" name="Plant J.">
        <title>Chlorella vulgaris genome assembly and annotation reveals the molecular basis for metabolic acclimation to high light conditions.</title>
        <authorList>
            <person name="Cecchin M."/>
            <person name="Marcolungo L."/>
            <person name="Rossato M."/>
            <person name="Girolomoni L."/>
            <person name="Cosentino E."/>
            <person name="Cuine S."/>
            <person name="Li-Beisson Y."/>
            <person name="Delledonne M."/>
            <person name="Ballottari M."/>
        </authorList>
    </citation>
    <scope>NUCLEOTIDE SEQUENCE</scope>
    <source>
        <strain evidence="4">211/11P</strain>
    </source>
</reference>
<gene>
    <name evidence="4" type="ORF">D9Q98_005668</name>
</gene>
<accession>A0A9D4TMG3</accession>
<dbReference type="Pfam" id="PF00226">
    <property type="entry name" value="DnaJ"/>
    <property type="match status" value="1"/>
</dbReference>
<dbReference type="Proteomes" id="UP001055712">
    <property type="component" value="Unassembled WGS sequence"/>
</dbReference>
<dbReference type="AlphaFoldDB" id="A0A9D4TMG3"/>
<dbReference type="EMBL" id="SIDB01000008">
    <property type="protein sequence ID" value="KAI3429582.1"/>
    <property type="molecule type" value="Genomic_DNA"/>
</dbReference>
<dbReference type="SUPFAM" id="SSF46565">
    <property type="entry name" value="Chaperone J-domain"/>
    <property type="match status" value="1"/>
</dbReference>
<keyword evidence="2" id="KW-0812">Transmembrane</keyword>
<evidence type="ECO:0000256" key="2">
    <source>
        <dbReference type="SAM" id="Phobius"/>
    </source>
</evidence>
<dbReference type="PANTHER" id="PTHR43096">
    <property type="entry name" value="DNAJ HOMOLOG 1, MITOCHONDRIAL-RELATED"/>
    <property type="match status" value="1"/>
</dbReference>
<keyword evidence="1" id="KW-0143">Chaperone</keyword>
<proteinExistence type="predicted"/>